<keyword evidence="8" id="KW-0812">Transmembrane</keyword>
<dbReference type="PROSITE" id="PS50059">
    <property type="entry name" value="FKBP_PPIASE"/>
    <property type="match status" value="1"/>
</dbReference>
<evidence type="ECO:0000313" key="10">
    <source>
        <dbReference type="EMBL" id="AHE57355.1"/>
    </source>
</evidence>
<dbReference type="RefSeq" id="WP_025295446.1">
    <property type="nucleotide sequence ID" value="NZ_CP006644.1"/>
</dbReference>
<keyword evidence="8" id="KW-0472">Membrane</keyword>
<dbReference type="SUPFAM" id="SSF54534">
    <property type="entry name" value="FKBP-like"/>
    <property type="match status" value="1"/>
</dbReference>
<dbReference type="EMBL" id="CP006644">
    <property type="protein sequence ID" value="AHE57355.1"/>
    <property type="molecule type" value="Genomic_DNA"/>
</dbReference>
<dbReference type="InterPro" id="IPR000774">
    <property type="entry name" value="PPIase_FKBP_N"/>
</dbReference>
<keyword evidence="11" id="KW-1185">Reference proteome</keyword>
<name>W0ANP2_9SPHN</name>
<evidence type="ECO:0000256" key="7">
    <source>
        <dbReference type="SAM" id="MobiDB-lite"/>
    </source>
</evidence>
<protein>
    <recommendedName>
        <fullName evidence="6">Peptidyl-prolyl cis-trans isomerase</fullName>
        <ecNumber evidence="6">5.2.1.8</ecNumber>
    </recommendedName>
</protein>
<keyword evidence="8" id="KW-1133">Transmembrane helix</keyword>
<proteinExistence type="inferred from homology"/>
<dbReference type="eggNOG" id="COG0545">
    <property type="taxonomic scope" value="Bacteria"/>
</dbReference>
<dbReference type="HOGENOM" id="CLU_013615_7_0_5"/>
<organism evidence="10 11">
    <name type="scientific">Sphingomonas sanxanigenens DSM 19645 = NX02</name>
    <dbReference type="NCBI Taxonomy" id="1123269"/>
    <lineage>
        <taxon>Bacteria</taxon>
        <taxon>Pseudomonadati</taxon>
        <taxon>Pseudomonadota</taxon>
        <taxon>Alphaproteobacteria</taxon>
        <taxon>Sphingomonadales</taxon>
        <taxon>Sphingomonadaceae</taxon>
        <taxon>Sphingomonas</taxon>
    </lineage>
</organism>
<evidence type="ECO:0000313" key="11">
    <source>
        <dbReference type="Proteomes" id="UP000018851"/>
    </source>
</evidence>
<feature type="domain" description="PPIase FKBP-type" evidence="9">
    <location>
        <begin position="84"/>
        <end position="166"/>
    </location>
</feature>
<evidence type="ECO:0000256" key="8">
    <source>
        <dbReference type="SAM" id="Phobius"/>
    </source>
</evidence>
<dbReference type="PANTHER" id="PTHR43811">
    <property type="entry name" value="FKBP-TYPE PEPTIDYL-PROLYL CIS-TRANS ISOMERASE FKPA"/>
    <property type="match status" value="1"/>
</dbReference>
<sequence length="202" mass="20979">MSSVTAVPLRPIAKGSLTKLWVGVAALVLVAGGLAYVGEYKLGANATPEQFMAWNAGQDGVVTTESGLQYKILKPGSGPTPTDEDVVTIAYKGSLRDGTEFDKAPSIQLPVAQMVPGFSEALKLMPRGSKFQLWLPPKLGYGEQSPSPQIPPNSVLVFEVDMLQFASIAELRRQMMMGGGGGMGGAGGAPDMGGAGDPRAGQ</sequence>
<comment type="similarity">
    <text evidence="2 6">Belongs to the FKBP-type PPIase family.</text>
</comment>
<dbReference type="InterPro" id="IPR001179">
    <property type="entry name" value="PPIase_FKBP_dom"/>
</dbReference>
<dbReference type="Pfam" id="PF01346">
    <property type="entry name" value="FKBP_N"/>
    <property type="match status" value="1"/>
</dbReference>
<dbReference type="KEGG" id="ssan:NX02_28930"/>
<dbReference type="GO" id="GO:0003755">
    <property type="term" value="F:peptidyl-prolyl cis-trans isomerase activity"/>
    <property type="evidence" value="ECO:0007669"/>
    <property type="project" value="UniProtKB-UniRule"/>
</dbReference>
<feature type="region of interest" description="Disordered" evidence="7">
    <location>
        <begin position="182"/>
        <end position="202"/>
    </location>
</feature>
<dbReference type="Gene3D" id="3.10.50.40">
    <property type="match status" value="1"/>
</dbReference>
<dbReference type="AlphaFoldDB" id="W0ANP2"/>
<gene>
    <name evidence="10" type="ORF">NX02_28930</name>
</gene>
<evidence type="ECO:0000256" key="5">
    <source>
        <dbReference type="PROSITE-ProRule" id="PRU00277"/>
    </source>
</evidence>
<keyword evidence="3 5" id="KW-0697">Rotamase</keyword>
<keyword evidence="4 5" id="KW-0413">Isomerase</keyword>
<dbReference type="GO" id="GO:0006457">
    <property type="term" value="P:protein folding"/>
    <property type="evidence" value="ECO:0007669"/>
    <property type="project" value="InterPro"/>
</dbReference>
<dbReference type="STRING" id="1123269.NX02_28930"/>
<dbReference type="InterPro" id="IPR046357">
    <property type="entry name" value="PPIase_dom_sf"/>
</dbReference>
<evidence type="ECO:0000256" key="2">
    <source>
        <dbReference type="ARBA" id="ARBA00006577"/>
    </source>
</evidence>
<dbReference type="EC" id="5.2.1.8" evidence="6"/>
<accession>W0ANP2</accession>
<evidence type="ECO:0000256" key="3">
    <source>
        <dbReference type="ARBA" id="ARBA00023110"/>
    </source>
</evidence>
<dbReference type="OrthoDB" id="9812109at2"/>
<feature type="compositionally biased region" description="Gly residues" evidence="7">
    <location>
        <begin position="182"/>
        <end position="196"/>
    </location>
</feature>
<comment type="catalytic activity">
    <reaction evidence="1 5 6">
        <text>[protein]-peptidylproline (omega=180) = [protein]-peptidylproline (omega=0)</text>
        <dbReference type="Rhea" id="RHEA:16237"/>
        <dbReference type="Rhea" id="RHEA-COMP:10747"/>
        <dbReference type="Rhea" id="RHEA-COMP:10748"/>
        <dbReference type="ChEBI" id="CHEBI:83833"/>
        <dbReference type="ChEBI" id="CHEBI:83834"/>
        <dbReference type="EC" id="5.2.1.8"/>
    </reaction>
</comment>
<dbReference type="PATRIC" id="fig|1123269.5.peg.5675"/>
<evidence type="ECO:0000256" key="6">
    <source>
        <dbReference type="RuleBase" id="RU003915"/>
    </source>
</evidence>
<feature type="transmembrane region" description="Helical" evidence="8">
    <location>
        <begin position="20"/>
        <end position="38"/>
    </location>
</feature>
<dbReference type="PANTHER" id="PTHR43811:SF19">
    <property type="entry name" value="39 KDA FK506-BINDING NUCLEAR PROTEIN"/>
    <property type="match status" value="1"/>
</dbReference>
<dbReference type="Pfam" id="PF00254">
    <property type="entry name" value="FKBP_C"/>
    <property type="match status" value="1"/>
</dbReference>
<evidence type="ECO:0000259" key="9">
    <source>
        <dbReference type="PROSITE" id="PS50059"/>
    </source>
</evidence>
<reference evidence="10 11" key="1">
    <citation type="submission" date="2013-07" db="EMBL/GenBank/DDBJ databases">
        <title>Completed genome of Sphingomonas sanxanigenens NX02.</title>
        <authorList>
            <person name="Ma T."/>
            <person name="Huang H."/>
            <person name="Wu M."/>
            <person name="Li X."/>
            <person name="Li G."/>
        </authorList>
    </citation>
    <scope>NUCLEOTIDE SEQUENCE [LARGE SCALE GENOMIC DNA]</scope>
    <source>
        <strain evidence="10 11">NX02</strain>
    </source>
</reference>
<dbReference type="Proteomes" id="UP000018851">
    <property type="component" value="Chromosome"/>
</dbReference>
<evidence type="ECO:0000256" key="4">
    <source>
        <dbReference type="ARBA" id="ARBA00023235"/>
    </source>
</evidence>
<evidence type="ECO:0000256" key="1">
    <source>
        <dbReference type="ARBA" id="ARBA00000971"/>
    </source>
</evidence>